<keyword evidence="1" id="KW-0677">Repeat</keyword>
<feature type="region of interest" description="Disordered" evidence="4">
    <location>
        <begin position="69"/>
        <end position="99"/>
    </location>
</feature>
<dbReference type="PROSITE" id="PS50088">
    <property type="entry name" value="ANK_REPEAT"/>
    <property type="match status" value="3"/>
</dbReference>
<evidence type="ECO:0000256" key="1">
    <source>
        <dbReference type="ARBA" id="ARBA00022737"/>
    </source>
</evidence>
<name>A0A6A6TX93_9PEZI</name>
<organism evidence="5 6">
    <name type="scientific">Microthyrium microscopicum</name>
    <dbReference type="NCBI Taxonomy" id="703497"/>
    <lineage>
        <taxon>Eukaryota</taxon>
        <taxon>Fungi</taxon>
        <taxon>Dikarya</taxon>
        <taxon>Ascomycota</taxon>
        <taxon>Pezizomycotina</taxon>
        <taxon>Dothideomycetes</taxon>
        <taxon>Dothideomycetes incertae sedis</taxon>
        <taxon>Microthyriales</taxon>
        <taxon>Microthyriaceae</taxon>
        <taxon>Microthyrium</taxon>
    </lineage>
</organism>
<gene>
    <name evidence="5" type="ORF">BT63DRAFT_123579</name>
</gene>
<feature type="compositionally biased region" description="Polar residues" evidence="4">
    <location>
        <begin position="69"/>
        <end position="92"/>
    </location>
</feature>
<feature type="repeat" description="ANK" evidence="3">
    <location>
        <begin position="304"/>
        <end position="336"/>
    </location>
</feature>
<proteinExistence type="predicted"/>
<dbReference type="PROSITE" id="PS50297">
    <property type="entry name" value="ANK_REP_REGION"/>
    <property type="match status" value="3"/>
</dbReference>
<protein>
    <submittedName>
        <fullName evidence="5">Ankyrin</fullName>
    </submittedName>
</protein>
<dbReference type="OrthoDB" id="3639039at2759"/>
<dbReference type="SMART" id="SM00248">
    <property type="entry name" value="ANK"/>
    <property type="match status" value="4"/>
</dbReference>
<dbReference type="InterPro" id="IPR036770">
    <property type="entry name" value="Ankyrin_rpt-contain_sf"/>
</dbReference>
<sequence>MTAFGSLGEKFSRRKHQKTNSTTTVEQHTTEIIRERDVKSPFGFNSEKHDESSHIDEIINQDSYNKEIYTSNSRPESHNLLSPTTDQFSTNEKPTHQNRLSRRISLAIAQKQTTHQHARKTSDLTALLCEASAVGNTQSLGRILGAGGSLEKKNADGLTPLHVAAMAGQGDAVRCLVRMGASMDVKDSHGYLPIHRAVMSNQTHLVAHLVNLGVDVNAVDSKGRAALHLAAAQRQVVSRSTSPANASRRTSQTSQLRFSFAFGGQQDIHSRRPSTASARSVYDDCSMIEALVRAGADVEIRNKEGETPLHVACREGITENARLLLDAGAVVNVRNEAGLTALGVLAAAEECNDSLSALLLERGAQVTPITSSAPAQRMSFLFGKSKE</sequence>
<dbReference type="PANTHER" id="PTHR24171">
    <property type="entry name" value="ANKYRIN REPEAT DOMAIN-CONTAINING PROTEIN 39-RELATED"/>
    <property type="match status" value="1"/>
</dbReference>
<keyword evidence="6" id="KW-1185">Reference proteome</keyword>
<dbReference type="SUPFAM" id="SSF48403">
    <property type="entry name" value="Ankyrin repeat"/>
    <property type="match status" value="1"/>
</dbReference>
<keyword evidence="2 3" id="KW-0040">ANK repeat</keyword>
<dbReference type="InterPro" id="IPR002110">
    <property type="entry name" value="Ankyrin_rpt"/>
</dbReference>
<evidence type="ECO:0000313" key="5">
    <source>
        <dbReference type="EMBL" id="KAF2663274.1"/>
    </source>
</evidence>
<feature type="region of interest" description="Disordered" evidence="4">
    <location>
        <begin position="1"/>
        <end position="29"/>
    </location>
</feature>
<dbReference type="EMBL" id="MU004246">
    <property type="protein sequence ID" value="KAF2663274.1"/>
    <property type="molecule type" value="Genomic_DNA"/>
</dbReference>
<dbReference type="PRINTS" id="PR01415">
    <property type="entry name" value="ANKYRIN"/>
</dbReference>
<reference evidence="5" key="1">
    <citation type="journal article" date="2020" name="Stud. Mycol.">
        <title>101 Dothideomycetes genomes: a test case for predicting lifestyles and emergence of pathogens.</title>
        <authorList>
            <person name="Haridas S."/>
            <person name="Albert R."/>
            <person name="Binder M."/>
            <person name="Bloem J."/>
            <person name="Labutti K."/>
            <person name="Salamov A."/>
            <person name="Andreopoulos B."/>
            <person name="Baker S."/>
            <person name="Barry K."/>
            <person name="Bills G."/>
            <person name="Bluhm B."/>
            <person name="Cannon C."/>
            <person name="Castanera R."/>
            <person name="Culley D."/>
            <person name="Daum C."/>
            <person name="Ezra D."/>
            <person name="Gonzalez J."/>
            <person name="Henrissat B."/>
            <person name="Kuo A."/>
            <person name="Liang C."/>
            <person name="Lipzen A."/>
            <person name="Lutzoni F."/>
            <person name="Magnuson J."/>
            <person name="Mondo S."/>
            <person name="Nolan M."/>
            <person name="Ohm R."/>
            <person name="Pangilinan J."/>
            <person name="Park H.-J."/>
            <person name="Ramirez L."/>
            <person name="Alfaro M."/>
            <person name="Sun H."/>
            <person name="Tritt A."/>
            <person name="Yoshinaga Y."/>
            <person name="Zwiers L.-H."/>
            <person name="Turgeon B."/>
            <person name="Goodwin S."/>
            <person name="Spatafora J."/>
            <person name="Crous P."/>
            <person name="Grigoriev I."/>
        </authorList>
    </citation>
    <scope>NUCLEOTIDE SEQUENCE</scope>
    <source>
        <strain evidence="5">CBS 115976</strain>
    </source>
</reference>
<dbReference type="Proteomes" id="UP000799302">
    <property type="component" value="Unassembled WGS sequence"/>
</dbReference>
<evidence type="ECO:0000313" key="6">
    <source>
        <dbReference type="Proteomes" id="UP000799302"/>
    </source>
</evidence>
<feature type="repeat" description="ANK" evidence="3">
    <location>
        <begin position="189"/>
        <end position="221"/>
    </location>
</feature>
<feature type="repeat" description="ANK" evidence="3">
    <location>
        <begin position="156"/>
        <end position="188"/>
    </location>
</feature>
<accession>A0A6A6TX93</accession>
<dbReference type="Pfam" id="PF12796">
    <property type="entry name" value="Ank_2"/>
    <property type="match status" value="2"/>
</dbReference>
<evidence type="ECO:0000256" key="2">
    <source>
        <dbReference type="ARBA" id="ARBA00023043"/>
    </source>
</evidence>
<dbReference type="Gene3D" id="1.25.40.20">
    <property type="entry name" value="Ankyrin repeat-containing domain"/>
    <property type="match status" value="2"/>
</dbReference>
<dbReference type="AlphaFoldDB" id="A0A6A6TX93"/>
<evidence type="ECO:0000256" key="3">
    <source>
        <dbReference type="PROSITE-ProRule" id="PRU00023"/>
    </source>
</evidence>
<evidence type="ECO:0000256" key="4">
    <source>
        <dbReference type="SAM" id="MobiDB-lite"/>
    </source>
</evidence>